<feature type="domain" description="Retroviral polymerase SH3-like" evidence="1">
    <location>
        <begin position="6"/>
        <end position="61"/>
    </location>
</feature>
<sequence>MRPFGCPVTILNTLDSLDKFKRKVNEGFLVGYSVNSKAFRVFNSKTRMVQETLHVNFLENKPNIAGSGPTWLFNIDNLTRTMNYQPVIAGYQTNPSAGFQDEFDADSDVAIDVKENESAVPVSPRVRDLSDEFKEFSNNSTNGVNAACTPVTAIGLNSTNNTNSFSAPVLRMVTRQPKGLINPILGVLPNDEEDVGVEPDFSNLETNLTVSPIPTTRVHKDHLVTQLIGDLSSAPQTKSMTRIVKELGGLTQINDDNFYTSMFSCFLSQEEPKGYIKLSKILVGLKLCRRRFFNSKCKRFGY</sequence>
<dbReference type="InterPro" id="IPR057670">
    <property type="entry name" value="SH3_retrovirus"/>
</dbReference>
<gene>
    <name evidence="2" type="ORF">Tci_534950</name>
</gene>
<comment type="caution">
    <text evidence="2">The sequence shown here is derived from an EMBL/GenBank/DDBJ whole genome shotgun (WGS) entry which is preliminary data.</text>
</comment>
<organism evidence="2">
    <name type="scientific">Tanacetum cinerariifolium</name>
    <name type="common">Dalmatian daisy</name>
    <name type="synonym">Chrysanthemum cinerariifolium</name>
    <dbReference type="NCBI Taxonomy" id="118510"/>
    <lineage>
        <taxon>Eukaryota</taxon>
        <taxon>Viridiplantae</taxon>
        <taxon>Streptophyta</taxon>
        <taxon>Embryophyta</taxon>
        <taxon>Tracheophyta</taxon>
        <taxon>Spermatophyta</taxon>
        <taxon>Magnoliopsida</taxon>
        <taxon>eudicotyledons</taxon>
        <taxon>Gunneridae</taxon>
        <taxon>Pentapetalae</taxon>
        <taxon>asterids</taxon>
        <taxon>campanulids</taxon>
        <taxon>Asterales</taxon>
        <taxon>Asteraceae</taxon>
        <taxon>Asteroideae</taxon>
        <taxon>Anthemideae</taxon>
        <taxon>Anthemidinae</taxon>
        <taxon>Tanacetum</taxon>
    </lineage>
</organism>
<evidence type="ECO:0000313" key="2">
    <source>
        <dbReference type="EMBL" id="GEZ62977.1"/>
    </source>
</evidence>
<accession>A0A699IMR9</accession>
<name>A0A699IMR9_TANCI</name>
<dbReference type="EMBL" id="BKCJ010302768">
    <property type="protein sequence ID" value="GEZ62977.1"/>
    <property type="molecule type" value="Genomic_DNA"/>
</dbReference>
<protein>
    <submittedName>
        <fullName evidence="2">Retrovirus-related Pol polyprotein from transposon TNT 1-94</fullName>
    </submittedName>
</protein>
<evidence type="ECO:0000259" key="1">
    <source>
        <dbReference type="Pfam" id="PF25597"/>
    </source>
</evidence>
<dbReference type="Pfam" id="PF25597">
    <property type="entry name" value="SH3_retrovirus"/>
    <property type="match status" value="1"/>
</dbReference>
<dbReference type="AlphaFoldDB" id="A0A699IMR9"/>
<reference evidence="2" key="1">
    <citation type="journal article" date="2019" name="Sci. Rep.">
        <title>Draft genome of Tanacetum cinerariifolium, the natural source of mosquito coil.</title>
        <authorList>
            <person name="Yamashiro T."/>
            <person name="Shiraishi A."/>
            <person name="Satake H."/>
            <person name="Nakayama K."/>
        </authorList>
    </citation>
    <scope>NUCLEOTIDE SEQUENCE</scope>
</reference>
<proteinExistence type="predicted"/>